<dbReference type="FunFam" id="3.40.50.300:FF:000032">
    <property type="entry name" value="Export ABC transporter ATP-binding protein"/>
    <property type="match status" value="1"/>
</dbReference>
<reference evidence="7" key="1">
    <citation type="submission" date="2020-05" db="EMBL/GenBank/DDBJ databases">
        <title>Frigoriglobus tundricola gen. nov., sp. nov., a psychrotolerant cellulolytic planctomycete of the family Gemmataceae with two divergent copies of 16S rRNA gene.</title>
        <authorList>
            <person name="Kulichevskaya I.S."/>
            <person name="Ivanova A.A."/>
            <person name="Naumoff D.G."/>
            <person name="Beletsky A.V."/>
            <person name="Rijpstra W.I.C."/>
            <person name="Sinninghe Damste J.S."/>
            <person name="Mardanov A.V."/>
            <person name="Ravin N.V."/>
            <person name="Dedysh S.N."/>
        </authorList>
    </citation>
    <scope>NUCLEOTIDE SEQUENCE [LARGE SCALE GENOMIC DNA]</scope>
    <source>
        <strain evidence="7">PL17</strain>
    </source>
</reference>
<dbReference type="SMART" id="SM00382">
    <property type="entry name" value="AAA"/>
    <property type="match status" value="1"/>
</dbReference>
<keyword evidence="2" id="KW-0547">Nucleotide-binding</keyword>
<keyword evidence="6" id="KW-0449">Lipoprotein</keyword>
<dbReference type="GO" id="GO:0016887">
    <property type="term" value="F:ATP hydrolysis activity"/>
    <property type="evidence" value="ECO:0007669"/>
    <property type="project" value="InterPro"/>
</dbReference>
<dbReference type="InterPro" id="IPR003439">
    <property type="entry name" value="ABC_transporter-like_ATP-bd"/>
</dbReference>
<comment type="similarity">
    <text evidence="4">Belongs to the ABC transporter superfamily. Macrolide exporter (TC 3.A.1.122) family.</text>
</comment>
<dbReference type="Gene3D" id="3.40.50.300">
    <property type="entry name" value="P-loop containing nucleotide triphosphate hydrolases"/>
    <property type="match status" value="1"/>
</dbReference>
<evidence type="ECO:0000313" key="7">
    <source>
        <dbReference type="Proteomes" id="UP000503447"/>
    </source>
</evidence>
<evidence type="ECO:0000256" key="3">
    <source>
        <dbReference type="ARBA" id="ARBA00022840"/>
    </source>
</evidence>
<organism evidence="6 7">
    <name type="scientific">Frigoriglobus tundricola</name>
    <dbReference type="NCBI Taxonomy" id="2774151"/>
    <lineage>
        <taxon>Bacteria</taxon>
        <taxon>Pseudomonadati</taxon>
        <taxon>Planctomycetota</taxon>
        <taxon>Planctomycetia</taxon>
        <taxon>Gemmatales</taxon>
        <taxon>Gemmataceae</taxon>
        <taxon>Frigoriglobus</taxon>
    </lineage>
</organism>
<dbReference type="InterPro" id="IPR015854">
    <property type="entry name" value="ABC_transpr_LolD-like"/>
</dbReference>
<dbReference type="PANTHER" id="PTHR24220">
    <property type="entry name" value="IMPORT ATP-BINDING PROTEIN"/>
    <property type="match status" value="1"/>
</dbReference>
<dbReference type="RefSeq" id="WP_171473344.1">
    <property type="nucleotide sequence ID" value="NZ_CP053452.2"/>
</dbReference>
<dbReference type="PROSITE" id="PS50893">
    <property type="entry name" value="ABC_TRANSPORTER_2"/>
    <property type="match status" value="1"/>
</dbReference>
<dbReference type="Proteomes" id="UP000503447">
    <property type="component" value="Chromosome"/>
</dbReference>
<protein>
    <submittedName>
        <fullName evidence="6">Lipoprotein-releasing system ATP-binding protein LolD</fullName>
    </submittedName>
</protein>
<sequence>MLIAQNLCKTYRRHAVQVPVLTGLNLEVRTGEFLSIVGASGSGKSTLLHLLGTLDAPDSGSVLLDGKRIDNLPADQRGDLRNRTFGYIFQFYHLLPELTMLDNVLMPAYIRQSLFNWWATRGQWRQRAEDLLKRVGLGHRMTHRPRELSGGEMQRTAIARALLMNPRVLLADEPTGNLDVESGGEIVRLLRDINREEGVTIVMVTHNLDIVAATDRVVRMVGGVITEDTPAPRHVFPQPRLAAV</sequence>
<name>A0A6M5YX62_9BACT</name>
<dbReference type="InterPro" id="IPR003593">
    <property type="entry name" value="AAA+_ATPase"/>
</dbReference>
<keyword evidence="7" id="KW-1185">Reference proteome</keyword>
<proteinExistence type="inferred from homology"/>
<keyword evidence="3 6" id="KW-0067">ATP-binding</keyword>
<gene>
    <name evidence="6" type="ORF">FTUN_5680</name>
</gene>
<dbReference type="Pfam" id="PF00005">
    <property type="entry name" value="ABC_tran"/>
    <property type="match status" value="1"/>
</dbReference>
<evidence type="ECO:0000256" key="4">
    <source>
        <dbReference type="ARBA" id="ARBA00038388"/>
    </source>
</evidence>
<dbReference type="SUPFAM" id="SSF52540">
    <property type="entry name" value="P-loop containing nucleoside triphosphate hydrolases"/>
    <property type="match status" value="1"/>
</dbReference>
<evidence type="ECO:0000256" key="1">
    <source>
        <dbReference type="ARBA" id="ARBA00022448"/>
    </source>
</evidence>
<dbReference type="GO" id="GO:0022857">
    <property type="term" value="F:transmembrane transporter activity"/>
    <property type="evidence" value="ECO:0007669"/>
    <property type="project" value="TreeGrafter"/>
</dbReference>
<evidence type="ECO:0000256" key="2">
    <source>
        <dbReference type="ARBA" id="ARBA00022741"/>
    </source>
</evidence>
<evidence type="ECO:0000313" key="6">
    <source>
        <dbReference type="EMBL" id="QJW98100.1"/>
    </source>
</evidence>
<keyword evidence="1" id="KW-0813">Transport</keyword>
<dbReference type="AlphaFoldDB" id="A0A6M5YX62"/>
<dbReference type="InterPro" id="IPR027417">
    <property type="entry name" value="P-loop_NTPase"/>
</dbReference>
<dbReference type="CDD" id="cd03255">
    <property type="entry name" value="ABC_MJ0796_LolCDE_FtsE"/>
    <property type="match status" value="1"/>
</dbReference>
<accession>A0A6M5YX62</accession>
<dbReference type="GO" id="GO:0005886">
    <property type="term" value="C:plasma membrane"/>
    <property type="evidence" value="ECO:0007669"/>
    <property type="project" value="TreeGrafter"/>
</dbReference>
<feature type="domain" description="ABC transporter" evidence="5">
    <location>
        <begin position="2"/>
        <end position="244"/>
    </location>
</feature>
<dbReference type="GO" id="GO:0098796">
    <property type="term" value="C:membrane protein complex"/>
    <property type="evidence" value="ECO:0007669"/>
    <property type="project" value="UniProtKB-ARBA"/>
</dbReference>
<dbReference type="InterPro" id="IPR017911">
    <property type="entry name" value="MacB-like_ATP-bd"/>
</dbReference>
<dbReference type="PANTHER" id="PTHR24220:SF689">
    <property type="entry name" value="LIPOPROTEIN-RELEASING SYSTEM ATP-BINDING PROTEIN LOLD"/>
    <property type="match status" value="1"/>
</dbReference>
<dbReference type="GO" id="GO:0005524">
    <property type="term" value="F:ATP binding"/>
    <property type="evidence" value="ECO:0007669"/>
    <property type="project" value="UniProtKB-KW"/>
</dbReference>
<evidence type="ECO:0000259" key="5">
    <source>
        <dbReference type="PROSITE" id="PS50893"/>
    </source>
</evidence>
<dbReference type="KEGG" id="ftj:FTUN_5680"/>
<dbReference type="EMBL" id="CP053452">
    <property type="protein sequence ID" value="QJW98100.1"/>
    <property type="molecule type" value="Genomic_DNA"/>
</dbReference>